<evidence type="ECO:0000259" key="9">
    <source>
        <dbReference type="PROSITE" id="PS50240"/>
    </source>
</evidence>
<dbReference type="PRINTS" id="PR00722">
    <property type="entry name" value="CHYMOTRYPSIN"/>
</dbReference>
<evidence type="ECO:0000256" key="8">
    <source>
        <dbReference type="SAM" id="SignalP"/>
    </source>
</evidence>
<feature type="domain" description="Peptidase S1" evidence="9">
    <location>
        <begin position="163"/>
        <end position="412"/>
    </location>
</feature>
<dbReference type="SMART" id="SM00020">
    <property type="entry name" value="Tryp_SPc"/>
    <property type="match status" value="1"/>
</dbReference>
<evidence type="ECO:0000313" key="10">
    <source>
        <dbReference type="EMBL" id="AFA42361.1"/>
    </source>
</evidence>
<comment type="similarity">
    <text evidence="7">Belongs to the peptidase S1 family. CLIP subfamily.</text>
</comment>
<dbReference type="GO" id="GO:0005615">
    <property type="term" value="C:extracellular space"/>
    <property type="evidence" value="ECO:0007669"/>
    <property type="project" value="TreeGrafter"/>
</dbReference>
<accession>H6ACV6</accession>
<dbReference type="InterPro" id="IPR050127">
    <property type="entry name" value="Serine_Proteases_S1"/>
</dbReference>
<keyword evidence="3" id="KW-0645">Protease</keyword>
<evidence type="ECO:0000256" key="4">
    <source>
        <dbReference type="ARBA" id="ARBA00022801"/>
    </source>
</evidence>
<evidence type="ECO:0000256" key="2">
    <source>
        <dbReference type="ARBA" id="ARBA00022525"/>
    </source>
</evidence>
<dbReference type="FunFam" id="2.40.10.10:FF:000002">
    <property type="entry name" value="Transmembrane protease serine"/>
    <property type="match status" value="1"/>
</dbReference>
<dbReference type="EMBL" id="JF412650">
    <property type="protein sequence ID" value="AFA42361.1"/>
    <property type="molecule type" value="mRNA"/>
</dbReference>
<dbReference type="InterPro" id="IPR043504">
    <property type="entry name" value="Peptidase_S1_PA_chymotrypsin"/>
</dbReference>
<dbReference type="PANTHER" id="PTHR24264:SF65">
    <property type="entry name" value="SRCR DOMAIN-CONTAINING PROTEIN"/>
    <property type="match status" value="1"/>
</dbReference>
<reference evidence="10" key="1">
    <citation type="journal article" date="2012" name="Fish Shellfish Immunol.">
        <title>Three clip domain serine proteases (cSPs) and one clip domain serine protease homologue (cSPH) identified from haemocytes and eyestalk cDNA libraries of swimming crab Portunus trituberculatus.</title>
        <authorList>
            <person name="Li Q."/>
            <person name="Cui Z."/>
            <person name="Liu Y."/>
            <person name="Wang S."/>
            <person name="Song C."/>
        </authorList>
    </citation>
    <scope>NUCLEOTIDE SEQUENCE</scope>
</reference>
<dbReference type="PROSITE" id="PS00135">
    <property type="entry name" value="TRYPSIN_SER"/>
    <property type="match status" value="1"/>
</dbReference>
<dbReference type="InterPro" id="IPR001254">
    <property type="entry name" value="Trypsin_dom"/>
</dbReference>
<evidence type="ECO:0000256" key="7">
    <source>
        <dbReference type="ARBA" id="ARBA00024195"/>
    </source>
</evidence>
<gene>
    <name evidence="10" type="primary">ClipSP3</name>
</gene>
<dbReference type="Pfam" id="PF00089">
    <property type="entry name" value="Trypsin"/>
    <property type="match status" value="1"/>
</dbReference>
<name>H6ACV6_PORTR</name>
<dbReference type="PROSITE" id="PS50240">
    <property type="entry name" value="TRYPSIN_DOM"/>
    <property type="match status" value="1"/>
</dbReference>
<dbReference type="AlphaFoldDB" id="H6ACV6"/>
<keyword evidence="8" id="KW-0732">Signal</keyword>
<keyword evidence="2" id="KW-0964">Secreted</keyword>
<evidence type="ECO:0000256" key="6">
    <source>
        <dbReference type="ARBA" id="ARBA00023157"/>
    </source>
</evidence>
<dbReference type="GO" id="GO:0006508">
    <property type="term" value="P:proteolysis"/>
    <property type="evidence" value="ECO:0007669"/>
    <property type="project" value="UniProtKB-KW"/>
</dbReference>
<dbReference type="SUPFAM" id="SSF50494">
    <property type="entry name" value="Trypsin-like serine proteases"/>
    <property type="match status" value="1"/>
</dbReference>
<organism evidence="10">
    <name type="scientific">Portunus trituberculatus</name>
    <name type="common">Swimming crab</name>
    <name type="synonym">Neptunus trituberculatus</name>
    <dbReference type="NCBI Taxonomy" id="210409"/>
    <lineage>
        <taxon>Eukaryota</taxon>
        <taxon>Metazoa</taxon>
        <taxon>Ecdysozoa</taxon>
        <taxon>Arthropoda</taxon>
        <taxon>Crustacea</taxon>
        <taxon>Multicrustacea</taxon>
        <taxon>Malacostraca</taxon>
        <taxon>Eumalacostraca</taxon>
        <taxon>Eucarida</taxon>
        <taxon>Decapoda</taxon>
        <taxon>Pleocyemata</taxon>
        <taxon>Brachyura</taxon>
        <taxon>Eubrachyura</taxon>
        <taxon>Portunoidea</taxon>
        <taxon>Portunidae</taxon>
        <taxon>Portuninae</taxon>
        <taxon>Portunus</taxon>
    </lineage>
</organism>
<dbReference type="InterPro" id="IPR033116">
    <property type="entry name" value="TRYPSIN_SER"/>
</dbReference>
<keyword evidence="6" id="KW-1015">Disulfide bond</keyword>
<dbReference type="PANTHER" id="PTHR24264">
    <property type="entry name" value="TRYPSIN-RELATED"/>
    <property type="match status" value="1"/>
</dbReference>
<dbReference type="Gene3D" id="2.40.10.10">
    <property type="entry name" value="Trypsin-like serine proteases"/>
    <property type="match status" value="1"/>
</dbReference>
<dbReference type="CDD" id="cd00190">
    <property type="entry name" value="Tryp_SPc"/>
    <property type="match status" value="1"/>
</dbReference>
<dbReference type="InterPro" id="IPR001314">
    <property type="entry name" value="Peptidase_S1A"/>
</dbReference>
<evidence type="ECO:0000256" key="1">
    <source>
        <dbReference type="ARBA" id="ARBA00004613"/>
    </source>
</evidence>
<comment type="subcellular location">
    <subcellularLocation>
        <location evidence="1">Secreted</location>
    </subcellularLocation>
</comment>
<keyword evidence="4" id="KW-0378">Hydrolase</keyword>
<dbReference type="OrthoDB" id="6357057at2759"/>
<dbReference type="GO" id="GO:0004252">
    <property type="term" value="F:serine-type endopeptidase activity"/>
    <property type="evidence" value="ECO:0007669"/>
    <property type="project" value="InterPro"/>
</dbReference>
<dbReference type="InterPro" id="IPR009003">
    <property type="entry name" value="Peptidase_S1_PA"/>
</dbReference>
<evidence type="ECO:0000256" key="5">
    <source>
        <dbReference type="ARBA" id="ARBA00022825"/>
    </source>
</evidence>
<proteinExistence type="evidence at transcript level"/>
<feature type="chain" id="PRO_5003602599" evidence="8">
    <location>
        <begin position="20"/>
        <end position="415"/>
    </location>
</feature>
<sequence length="415" mass="44831">MKWVCVLVLLLALSKATEASAIVFPGQLDHAEGDDCPTSSGGPGKCSRSCKHSVGRGEPSKCGIKDSALLVCCDIPSNRGAVTSALTDISAPSVTFQCGKNAENFLFLFGPSVGDVLRPEEFTPGEIPEVEGNRPVRSVPGGLHPNEFARPEFINPQAGREAAIGAINSKRNAWPWMALIGENDVVGIRWFCGGALINEQWVLTALHCFFQNTAEVVRLGEHNYNDDNDGAIHEDFGVTETVLYPDFTFGEGYHDLALLKLDKPVEIQEFISPVCLPWGTESDNDVTTRKATLTGWGDTLLGGFPSSILQEVNVTVFQSGQCDRSYSTLPDYPNTWPQGIGKEMLRAGDLDGGRDACQGDSGGPLVTREARGRFVLAGVVSQGYGCGHKDYPGLYVNMRHAPYLAWIKKVAFTTS</sequence>
<evidence type="ECO:0000256" key="3">
    <source>
        <dbReference type="ARBA" id="ARBA00022670"/>
    </source>
</evidence>
<feature type="signal peptide" evidence="8">
    <location>
        <begin position="1"/>
        <end position="19"/>
    </location>
</feature>
<protein>
    <submittedName>
        <fullName evidence="10">Clip domain serine proteinase 3</fullName>
    </submittedName>
</protein>
<keyword evidence="5" id="KW-0720">Serine protease</keyword>